<dbReference type="AlphaFoldDB" id="A0A8J4V6R0"/>
<dbReference type="PANTHER" id="PTHR31846:SF7">
    <property type="entry name" value="CRS1 _ YHBY (CRM) DOMAIN-CONTAINING PROTEIN"/>
    <property type="match status" value="1"/>
</dbReference>
<evidence type="ECO:0000313" key="12">
    <source>
        <dbReference type="EMBL" id="KAF3946512.1"/>
    </source>
</evidence>
<evidence type="ECO:0000259" key="11">
    <source>
        <dbReference type="PROSITE" id="PS51295"/>
    </source>
</evidence>
<comment type="subcellular location">
    <subcellularLocation>
        <location evidence="1">Plastid</location>
        <location evidence="1">Chloroplast</location>
    </subcellularLocation>
</comment>
<dbReference type="InterPro" id="IPR001890">
    <property type="entry name" value="RNA-binding_CRM"/>
</dbReference>
<evidence type="ECO:0000256" key="3">
    <source>
        <dbReference type="ARBA" id="ARBA00022640"/>
    </source>
</evidence>
<evidence type="ECO:0000256" key="8">
    <source>
        <dbReference type="ARBA" id="ARBA00023187"/>
    </source>
</evidence>
<keyword evidence="3" id="KW-0934">Plastid</keyword>
<organism evidence="12 13">
    <name type="scientific">Castanea mollissima</name>
    <name type="common">Chinese chestnut</name>
    <dbReference type="NCBI Taxonomy" id="60419"/>
    <lineage>
        <taxon>Eukaryota</taxon>
        <taxon>Viridiplantae</taxon>
        <taxon>Streptophyta</taxon>
        <taxon>Embryophyta</taxon>
        <taxon>Tracheophyta</taxon>
        <taxon>Spermatophyta</taxon>
        <taxon>Magnoliopsida</taxon>
        <taxon>eudicotyledons</taxon>
        <taxon>Gunneridae</taxon>
        <taxon>Pentapetalae</taxon>
        <taxon>rosids</taxon>
        <taxon>fabids</taxon>
        <taxon>Fagales</taxon>
        <taxon>Fagaceae</taxon>
        <taxon>Castanea</taxon>
    </lineage>
</organism>
<protein>
    <recommendedName>
        <fullName evidence="11">CRM domain-containing protein</fullName>
    </recommendedName>
</protein>
<evidence type="ECO:0000256" key="5">
    <source>
        <dbReference type="ARBA" id="ARBA00022737"/>
    </source>
</evidence>
<dbReference type="PANTHER" id="PTHR31846">
    <property type="entry name" value="CRS1 / YHBY (CRM) DOMAIN-CONTAINING PROTEIN"/>
    <property type="match status" value="1"/>
</dbReference>
<evidence type="ECO:0000313" key="13">
    <source>
        <dbReference type="Proteomes" id="UP000737018"/>
    </source>
</evidence>
<evidence type="ECO:0000256" key="10">
    <source>
        <dbReference type="PROSITE-ProRule" id="PRU00626"/>
    </source>
</evidence>
<keyword evidence="4" id="KW-0507">mRNA processing</keyword>
<reference evidence="12" key="1">
    <citation type="submission" date="2020-03" db="EMBL/GenBank/DDBJ databases">
        <title>Castanea mollissima Vanexum genome sequencing.</title>
        <authorList>
            <person name="Staton M."/>
        </authorList>
    </citation>
    <scope>NUCLEOTIDE SEQUENCE</scope>
    <source>
        <tissue evidence="12">Leaf</tissue>
    </source>
</reference>
<comment type="caution">
    <text evidence="12">The sequence shown here is derived from an EMBL/GenBank/DDBJ whole genome shotgun (WGS) entry which is preliminary data.</text>
</comment>
<evidence type="ECO:0000256" key="6">
    <source>
        <dbReference type="ARBA" id="ARBA00022884"/>
    </source>
</evidence>
<dbReference type="GO" id="GO:0000373">
    <property type="term" value="P:Group II intron splicing"/>
    <property type="evidence" value="ECO:0007669"/>
    <property type="project" value="UniProtKB-ARBA"/>
</dbReference>
<dbReference type="PROSITE" id="PS51295">
    <property type="entry name" value="CRM"/>
    <property type="match status" value="1"/>
</dbReference>
<name>A0A8J4V6R0_9ROSI</name>
<accession>A0A8J4V6R0</accession>
<dbReference type="SMART" id="SM01103">
    <property type="entry name" value="CRS1_YhbY"/>
    <property type="match status" value="1"/>
</dbReference>
<evidence type="ECO:0000256" key="7">
    <source>
        <dbReference type="ARBA" id="ARBA00022946"/>
    </source>
</evidence>
<keyword evidence="7" id="KW-0809">Transit peptide</keyword>
<dbReference type="GO" id="GO:0003729">
    <property type="term" value="F:mRNA binding"/>
    <property type="evidence" value="ECO:0007669"/>
    <property type="project" value="InterPro"/>
</dbReference>
<sequence>MLERTKVGVAGITQALVDSVHEKWRSDEVVKLKFEGPLVINMKRTHDILESKTGGLIIWRSGSSVVLYRGITYKLPCVDSYAKQSQTNMNILEDSKGALSDTTHNLVVDTITSTEPFIHDYAKYLKDLSKEELMDLSDLNHLLHELGPRFTDWTGREPFPVDADLLPAVVPGYKPPFRLLPYGARHCLRNKEMTNICRLARTMPPHFALDMS</sequence>
<dbReference type="Pfam" id="PF01985">
    <property type="entry name" value="CRS1_YhbY"/>
    <property type="match status" value="1"/>
</dbReference>
<keyword evidence="5" id="KW-0677">Repeat</keyword>
<keyword evidence="2" id="KW-0150">Chloroplast</keyword>
<evidence type="ECO:0000256" key="1">
    <source>
        <dbReference type="ARBA" id="ARBA00004229"/>
    </source>
</evidence>
<keyword evidence="13" id="KW-1185">Reference proteome</keyword>
<keyword evidence="6 10" id="KW-0694">RNA-binding</keyword>
<evidence type="ECO:0000256" key="4">
    <source>
        <dbReference type="ARBA" id="ARBA00022664"/>
    </source>
</evidence>
<evidence type="ECO:0000256" key="9">
    <source>
        <dbReference type="ARBA" id="ARBA00023274"/>
    </source>
</evidence>
<dbReference type="GO" id="GO:0009507">
    <property type="term" value="C:chloroplast"/>
    <property type="evidence" value="ECO:0007669"/>
    <property type="project" value="UniProtKB-SubCell"/>
</dbReference>
<dbReference type="GO" id="GO:1990904">
    <property type="term" value="C:ribonucleoprotein complex"/>
    <property type="evidence" value="ECO:0007669"/>
    <property type="project" value="UniProtKB-KW"/>
</dbReference>
<dbReference type="Proteomes" id="UP000737018">
    <property type="component" value="Unassembled WGS sequence"/>
</dbReference>
<dbReference type="EMBL" id="JRKL02009079">
    <property type="protein sequence ID" value="KAF3946512.1"/>
    <property type="molecule type" value="Genomic_DNA"/>
</dbReference>
<dbReference type="SUPFAM" id="SSF75471">
    <property type="entry name" value="YhbY-like"/>
    <property type="match status" value="1"/>
</dbReference>
<evidence type="ECO:0000256" key="2">
    <source>
        <dbReference type="ARBA" id="ARBA00022528"/>
    </source>
</evidence>
<keyword evidence="8" id="KW-0508">mRNA splicing</keyword>
<proteinExistence type="predicted"/>
<dbReference type="InterPro" id="IPR045278">
    <property type="entry name" value="CRS1/CFM2/CFM3"/>
</dbReference>
<dbReference type="OrthoDB" id="1737969at2759"/>
<feature type="domain" description="CRM" evidence="11">
    <location>
        <begin position="1"/>
        <end position="80"/>
    </location>
</feature>
<keyword evidence="9" id="KW-0687">Ribonucleoprotein</keyword>
<dbReference type="InterPro" id="IPR035920">
    <property type="entry name" value="YhbY-like_sf"/>
</dbReference>
<gene>
    <name evidence="12" type="ORF">CMV_027231</name>
</gene>
<dbReference type="Gene3D" id="3.30.110.60">
    <property type="entry name" value="YhbY-like"/>
    <property type="match status" value="1"/>
</dbReference>
<dbReference type="GO" id="GO:0006397">
    <property type="term" value="P:mRNA processing"/>
    <property type="evidence" value="ECO:0007669"/>
    <property type="project" value="UniProtKB-KW"/>
</dbReference>